<dbReference type="AlphaFoldDB" id="A0A6H9WS81"/>
<dbReference type="GO" id="GO:0016491">
    <property type="term" value="F:oxidoreductase activity"/>
    <property type="evidence" value="ECO:0007669"/>
    <property type="project" value="UniProtKB-KW"/>
</dbReference>
<comment type="similarity">
    <text evidence="1 3">Belongs to the short-chain dehydrogenases/reductases (SDR) family.</text>
</comment>
<sequence>MTDINGKIAIVTGGASGIGRGIAEQLIAEGASVVIADIEQAALDATAAEIGATGVRVDVREIADIERLRDETLDRHGRVDIVVNNAGVGPISRIRDLTLNDWRWMIEVNLFGVINGVHTFLPVLEANADGGHIVNTSSMASLGTTSGVGPYTAAKSGVTGLSEVLDLELREDDSKVRVTVVIPGTVRTNIGTSQRNREGGEQGGLHDVDIADDIAAGMRWMTPIEVGRVVTHSIRTNDLYAVTHPDWWYIVEEHQRAIRAAFDRSPVEVPTA</sequence>
<evidence type="ECO:0000256" key="3">
    <source>
        <dbReference type="RuleBase" id="RU000363"/>
    </source>
</evidence>
<evidence type="ECO:0000313" key="6">
    <source>
        <dbReference type="Proteomes" id="UP000431744"/>
    </source>
</evidence>
<name>A0A6H9WS81_9MICO</name>
<keyword evidence="2" id="KW-0560">Oxidoreductase</keyword>
<dbReference type="FunFam" id="3.40.50.720:FF:000084">
    <property type="entry name" value="Short-chain dehydrogenase reductase"/>
    <property type="match status" value="1"/>
</dbReference>
<dbReference type="InterPro" id="IPR057326">
    <property type="entry name" value="KR_dom"/>
</dbReference>
<dbReference type="InterPro" id="IPR002347">
    <property type="entry name" value="SDR_fam"/>
</dbReference>
<dbReference type="OrthoDB" id="9775296at2"/>
<dbReference type="PANTHER" id="PTHR43391">
    <property type="entry name" value="RETINOL DEHYDROGENASE-RELATED"/>
    <property type="match status" value="1"/>
</dbReference>
<keyword evidence="6" id="KW-1185">Reference proteome</keyword>
<dbReference type="PRINTS" id="PR00080">
    <property type="entry name" value="SDRFAMILY"/>
</dbReference>
<reference evidence="5 6" key="1">
    <citation type="submission" date="2019-09" db="EMBL/GenBank/DDBJ databases">
        <title>Phylogeny of genus Pseudoclavibacter and closely related genus.</title>
        <authorList>
            <person name="Li Y."/>
        </authorList>
    </citation>
    <scope>NUCLEOTIDE SEQUENCE [LARGE SCALE GENOMIC DNA]</scope>
    <source>
        <strain evidence="5 6">EGI 60007</strain>
    </source>
</reference>
<proteinExistence type="inferred from homology"/>
<organism evidence="5 6">
    <name type="scientific">Pseudoclavibacter endophyticus</name>
    <dbReference type="NCBI Taxonomy" id="1778590"/>
    <lineage>
        <taxon>Bacteria</taxon>
        <taxon>Bacillati</taxon>
        <taxon>Actinomycetota</taxon>
        <taxon>Actinomycetes</taxon>
        <taxon>Micrococcales</taxon>
        <taxon>Microbacteriaceae</taxon>
        <taxon>Pseudoclavibacter</taxon>
    </lineage>
</organism>
<evidence type="ECO:0000259" key="4">
    <source>
        <dbReference type="SMART" id="SM00822"/>
    </source>
</evidence>
<dbReference type="PRINTS" id="PR00081">
    <property type="entry name" value="GDHRDH"/>
</dbReference>
<evidence type="ECO:0000313" key="5">
    <source>
        <dbReference type="EMBL" id="KAB1649180.1"/>
    </source>
</evidence>
<dbReference type="CDD" id="cd05233">
    <property type="entry name" value="SDR_c"/>
    <property type="match status" value="1"/>
</dbReference>
<dbReference type="SUPFAM" id="SSF51735">
    <property type="entry name" value="NAD(P)-binding Rossmann-fold domains"/>
    <property type="match status" value="1"/>
</dbReference>
<dbReference type="SMART" id="SM00822">
    <property type="entry name" value="PKS_KR"/>
    <property type="match status" value="1"/>
</dbReference>
<gene>
    <name evidence="5" type="ORF">F8O04_02555</name>
</gene>
<dbReference type="RefSeq" id="WP_158027772.1">
    <property type="nucleotide sequence ID" value="NZ_BMHG01000001.1"/>
</dbReference>
<accession>A0A6H9WS81</accession>
<dbReference type="Proteomes" id="UP000431744">
    <property type="component" value="Unassembled WGS sequence"/>
</dbReference>
<dbReference type="PANTHER" id="PTHR43391:SF82">
    <property type="entry name" value="OXIDOREDUCTASE SADH-RELATED"/>
    <property type="match status" value="1"/>
</dbReference>
<dbReference type="EMBL" id="WBJY01000001">
    <property type="protein sequence ID" value="KAB1649180.1"/>
    <property type="molecule type" value="Genomic_DNA"/>
</dbReference>
<dbReference type="Gene3D" id="3.40.50.720">
    <property type="entry name" value="NAD(P)-binding Rossmann-like Domain"/>
    <property type="match status" value="1"/>
</dbReference>
<dbReference type="InterPro" id="IPR036291">
    <property type="entry name" value="NAD(P)-bd_dom_sf"/>
</dbReference>
<comment type="caution">
    <text evidence="5">The sequence shown here is derived from an EMBL/GenBank/DDBJ whole genome shotgun (WGS) entry which is preliminary data.</text>
</comment>
<protein>
    <submittedName>
        <fullName evidence="5">SDR family NAD(P)-dependent oxidoreductase</fullName>
    </submittedName>
</protein>
<evidence type="ECO:0000256" key="1">
    <source>
        <dbReference type="ARBA" id="ARBA00006484"/>
    </source>
</evidence>
<evidence type="ECO:0000256" key="2">
    <source>
        <dbReference type="ARBA" id="ARBA00023002"/>
    </source>
</evidence>
<dbReference type="Pfam" id="PF00106">
    <property type="entry name" value="adh_short"/>
    <property type="match status" value="1"/>
</dbReference>
<feature type="domain" description="Ketoreductase" evidence="4">
    <location>
        <begin position="7"/>
        <end position="189"/>
    </location>
</feature>